<dbReference type="EMBL" id="MU005767">
    <property type="protein sequence ID" value="KAF2711662.1"/>
    <property type="molecule type" value="Genomic_DNA"/>
</dbReference>
<dbReference type="OrthoDB" id="2019666at2759"/>
<name>A0A6G1KGQ6_9PLEO</name>
<evidence type="ECO:0000313" key="2">
    <source>
        <dbReference type="Proteomes" id="UP000799428"/>
    </source>
</evidence>
<proteinExistence type="predicted"/>
<reference evidence="1" key="1">
    <citation type="journal article" date="2020" name="Stud. Mycol.">
        <title>101 Dothideomycetes genomes: a test case for predicting lifestyles and emergence of pathogens.</title>
        <authorList>
            <person name="Haridas S."/>
            <person name="Albert R."/>
            <person name="Binder M."/>
            <person name="Bloem J."/>
            <person name="Labutti K."/>
            <person name="Salamov A."/>
            <person name="Andreopoulos B."/>
            <person name="Baker S."/>
            <person name="Barry K."/>
            <person name="Bills G."/>
            <person name="Bluhm B."/>
            <person name="Cannon C."/>
            <person name="Castanera R."/>
            <person name="Culley D."/>
            <person name="Daum C."/>
            <person name="Ezra D."/>
            <person name="Gonzalez J."/>
            <person name="Henrissat B."/>
            <person name="Kuo A."/>
            <person name="Liang C."/>
            <person name="Lipzen A."/>
            <person name="Lutzoni F."/>
            <person name="Magnuson J."/>
            <person name="Mondo S."/>
            <person name="Nolan M."/>
            <person name="Ohm R."/>
            <person name="Pangilinan J."/>
            <person name="Park H.-J."/>
            <person name="Ramirez L."/>
            <person name="Alfaro M."/>
            <person name="Sun H."/>
            <person name="Tritt A."/>
            <person name="Yoshinaga Y."/>
            <person name="Zwiers L.-H."/>
            <person name="Turgeon B."/>
            <person name="Goodwin S."/>
            <person name="Spatafora J."/>
            <person name="Crous P."/>
            <person name="Grigoriev I."/>
        </authorList>
    </citation>
    <scope>NUCLEOTIDE SEQUENCE</scope>
    <source>
        <strain evidence="1">CBS 279.74</strain>
    </source>
</reference>
<organism evidence="1 2">
    <name type="scientific">Pleomassaria siparia CBS 279.74</name>
    <dbReference type="NCBI Taxonomy" id="1314801"/>
    <lineage>
        <taxon>Eukaryota</taxon>
        <taxon>Fungi</taxon>
        <taxon>Dikarya</taxon>
        <taxon>Ascomycota</taxon>
        <taxon>Pezizomycotina</taxon>
        <taxon>Dothideomycetes</taxon>
        <taxon>Pleosporomycetidae</taxon>
        <taxon>Pleosporales</taxon>
        <taxon>Pleomassariaceae</taxon>
        <taxon>Pleomassaria</taxon>
    </lineage>
</organism>
<sequence length="135" mass="15276">MRILRNIREDEDRTFGILSSHPAAIMATLRAFGRGIENFDFSFAKLHGRGLMASSPVMYVKTATLKGTAFSNERKTEDEQSVREDCICCAFTDFWVDHKEPLEALRSVEEEGVHWPLGKLPEGCEFLVLFEGFAT</sequence>
<dbReference type="Proteomes" id="UP000799428">
    <property type="component" value="Unassembled WGS sequence"/>
</dbReference>
<accession>A0A6G1KGQ6</accession>
<dbReference type="AlphaFoldDB" id="A0A6G1KGQ6"/>
<evidence type="ECO:0000313" key="1">
    <source>
        <dbReference type="EMBL" id="KAF2711662.1"/>
    </source>
</evidence>
<gene>
    <name evidence="1" type="ORF">K504DRAFT_500317</name>
</gene>
<protein>
    <submittedName>
        <fullName evidence="1">Uncharacterized protein</fullName>
    </submittedName>
</protein>
<keyword evidence="2" id="KW-1185">Reference proteome</keyword>